<keyword evidence="3" id="KW-1185">Reference proteome</keyword>
<dbReference type="KEGG" id="lul:LPB138_07310"/>
<dbReference type="OrthoDB" id="1426659at2"/>
<name>A0A1D8P7D9_9FLAO</name>
<dbReference type="STRING" id="1850246.LPB138_07310"/>
<evidence type="ECO:0000313" key="3">
    <source>
        <dbReference type="Proteomes" id="UP000176050"/>
    </source>
</evidence>
<evidence type="ECO:0000313" key="2">
    <source>
        <dbReference type="EMBL" id="AOW20493.1"/>
    </source>
</evidence>
<dbReference type="RefSeq" id="WP_070236636.1">
    <property type="nucleotide sequence ID" value="NZ_CP017478.1"/>
</dbReference>
<proteinExistence type="predicted"/>
<organism evidence="2 3">
    <name type="scientific">Urechidicola croceus</name>
    <dbReference type="NCBI Taxonomy" id="1850246"/>
    <lineage>
        <taxon>Bacteria</taxon>
        <taxon>Pseudomonadati</taxon>
        <taxon>Bacteroidota</taxon>
        <taxon>Flavobacteriia</taxon>
        <taxon>Flavobacteriales</taxon>
        <taxon>Flavobacteriaceae</taxon>
        <taxon>Urechidicola</taxon>
    </lineage>
</organism>
<keyword evidence="1" id="KW-0732">Signal</keyword>
<dbReference type="AlphaFoldDB" id="A0A1D8P7D9"/>
<evidence type="ECO:0000256" key="1">
    <source>
        <dbReference type="SAM" id="SignalP"/>
    </source>
</evidence>
<dbReference type="EMBL" id="CP017478">
    <property type="protein sequence ID" value="AOW20493.1"/>
    <property type="molecule type" value="Genomic_DNA"/>
</dbReference>
<evidence type="ECO:0008006" key="4">
    <source>
        <dbReference type="Google" id="ProtNLM"/>
    </source>
</evidence>
<reference evidence="2 3" key="1">
    <citation type="submission" date="2016-10" db="EMBL/GenBank/DDBJ databases">
        <title>Lutibacter sp. LPB0138, isolated from marine gastropod.</title>
        <authorList>
            <person name="Kim E."/>
            <person name="Yi H."/>
        </authorList>
    </citation>
    <scope>NUCLEOTIDE SEQUENCE [LARGE SCALE GENOMIC DNA]</scope>
    <source>
        <strain evidence="2 3">LPB0138</strain>
    </source>
</reference>
<dbReference type="Proteomes" id="UP000176050">
    <property type="component" value="Chromosome"/>
</dbReference>
<feature type="signal peptide" evidence="1">
    <location>
        <begin position="1"/>
        <end position="21"/>
    </location>
</feature>
<sequence>MKKIKLFIGMAAIAFIQNVNAQDNNDTNFATHVLDVNVPEVAMLDIHDANTGFEAGPIMFDMTDVSLIGTNAEAGLYAFQDMTYDNLYLNYTSVVGAAPTYDTTRQIDVRFESGSTFPGSLDLRITPEAPIVVANGGTANSAGTITAGGVALGVSTAIGTDALLVNSIESVYTGDQNNGVKLAYSLEQNGNFAGYQAGTYQATIRYTLSDL</sequence>
<feature type="chain" id="PRO_5009110844" description="DUF4402 domain-containing protein" evidence="1">
    <location>
        <begin position="22"/>
        <end position="211"/>
    </location>
</feature>
<accession>A0A1D8P7D9</accession>
<protein>
    <recommendedName>
        <fullName evidence="4">DUF4402 domain-containing protein</fullName>
    </recommendedName>
</protein>
<gene>
    <name evidence="2" type="ORF">LPB138_07310</name>
</gene>